<keyword evidence="3" id="KW-0548">Nucleotidyltransferase</keyword>
<evidence type="ECO:0000313" key="3">
    <source>
        <dbReference type="EMBL" id="MBB3120412.1"/>
    </source>
</evidence>
<dbReference type="GO" id="GO:0061602">
    <property type="term" value="F:molybdenum cofactor cytidylyltransferase activity"/>
    <property type="evidence" value="ECO:0007669"/>
    <property type="project" value="UniProtKB-EC"/>
</dbReference>
<dbReference type="CDD" id="cd04182">
    <property type="entry name" value="GT_2_like_f"/>
    <property type="match status" value="1"/>
</dbReference>
<dbReference type="SUPFAM" id="SSF53448">
    <property type="entry name" value="Nucleotide-diphospho-sugar transferases"/>
    <property type="match status" value="1"/>
</dbReference>
<dbReference type="Pfam" id="PF12804">
    <property type="entry name" value="NTP_transf_3"/>
    <property type="match status" value="1"/>
</dbReference>
<dbReference type="InterPro" id="IPR029044">
    <property type="entry name" value="Nucleotide-diphossugar_trans"/>
</dbReference>
<dbReference type="InterPro" id="IPR025877">
    <property type="entry name" value="MobA-like_NTP_Trfase"/>
</dbReference>
<dbReference type="EC" id="2.7.7.76" evidence="3"/>
<keyword evidence="4" id="KW-1185">Reference proteome</keyword>
<comment type="caution">
    <text evidence="3">The sequence shown here is derived from an EMBL/GenBank/DDBJ whole genome shotgun (WGS) entry which is preliminary data.</text>
</comment>
<keyword evidence="1" id="KW-0460">Magnesium</keyword>
<dbReference type="Proteomes" id="UP000541535">
    <property type="component" value="Unassembled WGS sequence"/>
</dbReference>
<reference evidence="3 4" key="1">
    <citation type="submission" date="2020-08" db="EMBL/GenBank/DDBJ databases">
        <title>Genomic Encyclopedia of Type Strains, Phase III (KMG-III): the genomes of soil and plant-associated and newly described type strains.</title>
        <authorList>
            <person name="Whitman W."/>
        </authorList>
    </citation>
    <scope>NUCLEOTIDE SEQUENCE [LARGE SCALE GENOMIC DNA]</scope>
    <source>
        <strain evidence="3 4">CECT 8897</strain>
    </source>
</reference>
<gene>
    <name evidence="3" type="ORF">FHS03_003476</name>
</gene>
<name>A0A7W5FV46_9BURK</name>
<dbReference type="EMBL" id="JACHXD010000009">
    <property type="protein sequence ID" value="MBB3120412.1"/>
    <property type="molecule type" value="Genomic_DNA"/>
</dbReference>
<evidence type="ECO:0000256" key="1">
    <source>
        <dbReference type="ARBA" id="ARBA00022842"/>
    </source>
</evidence>
<dbReference type="AlphaFoldDB" id="A0A7W5FV46"/>
<evidence type="ECO:0000259" key="2">
    <source>
        <dbReference type="Pfam" id="PF12804"/>
    </source>
</evidence>
<keyword evidence="3" id="KW-0808">Transferase</keyword>
<dbReference type="PANTHER" id="PTHR43777:SF1">
    <property type="entry name" value="MOLYBDENUM COFACTOR CYTIDYLYLTRANSFERASE"/>
    <property type="match status" value="1"/>
</dbReference>
<dbReference type="PANTHER" id="PTHR43777">
    <property type="entry name" value="MOLYBDENUM COFACTOR CYTIDYLYLTRANSFERASE"/>
    <property type="match status" value="1"/>
</dbReference>
<accession>A0A7W5FV46</accession>
<dbReference type="Gene3D" id="3.90.550.10">
    <property type="entry name" value="Spore Coat Polysaccharide Biosynthesis Protein SpsA, Chain A"/>
    <property type="match status" value="1"/>
</dbReference>
<sequence>MSIVGILLAAGRGSRFDPAGARNKLLQALPNDAASVLEASARRLLAALPRVVAVVRPVDEESATLLRKLGCEVSVCPQAAQGMAASLVHGLRQAPQASGWLLALGDMPYVQPSTMAALARAVEEGADIAAPIYQGRRGNPVAFGRRHLSLLLALEGDQGARAIVKNFPVNEVVVEDSGILLDIDTPSDLL</sequence>
<feature type="domain" description="MobA-like NTP transferase" evidence="2">
    <location>
        <begin position="5"/>
        <end position="165"/>
    </location>
</feature>
<dbReference type="RefSeq" id="WP_183442174.1">
    <property type="nucleotide sequence ID" value="NZ_JACHXD010000009.1"/>
</dbReference>
<protein>
    <submittedName>
        <fullName evidence="3">Molybdenum cofactor cytidylyltransferase</fullName>
        <ecNumber evidence="3">2.7.7.76</ecNumber>
    </submittedName>
</protein>
<proteinExistence type="predicted"/>
<evidence type="ECO:0000313" key="4">
    <source>
        <dbReference type="Proteomes" id="UP000541535"/>
    </source>
</evidence>
<organism evidence="3 4">
    <name type="scientific">Pseudoduganella violacea</name>
    <dbReference type="NCBI Taxonomy" id="1715466"/>
    <lineage>
        <taxon>Bacteria</taxon>
        <taxon>Pseudomonadati</taxon>
        <taxon>Pseudomonadota</taxon>
        <taxon>Betaproteobacteria</taxon>
        <taxon>Burkholderiales</taxon>
        <taxon>Oxalobacteraceae</taxon>
        <taxon>Telluria group</taxon>
        <taxon>Pseudoduganella</taxon>
    </lineage>
</organism>